<accession>A0ABR9CJB4</accession>
<evidence type="ECO:0008006" key="3">
    <source>
        <dbReference type="Google" id="ProtNLM"/>
    </source>
</evidence>
<organism evidence="1 2">
    <name type="scientific">Roseibium litorale</name>
    <dbReference type="NCBI Taxonomy" id="2803841"/>
    <lineage>
        <taxon>Bacteria</taxon>
        <taxon>Pseudomonadati</taxon>
        <taxon>Pseudomonadota</taxon>
        <taxon>Alphaproteobacteria</taxon>
        <taxon>Hyphomicrobiales</taxon>
        <taxon>Stappiaceae</taxon>
        <taxon>Roseibium</taxon>
    </lineage>
</organism>
<name>A0ABR9CJB4_9HYPH</name>
<gene>
    <name evidence="1" type="ORF">IG616_05100</name>
</gene>
<proteinExistence type="predicted"/>
<protein>
    <recommendedName>
        <fullName evidence="3">ArsR family transcriptional regulator</fullName>
    </recommendedName>
</protein>
<comment type="caution">
    <text evidence="1">The sequence shown here is derived from an EMBL/GenBank/DDBJ whole genome shotgun (WGS) entry which is preliminary data.</text>
</comment>
<dbReference type="Proteomes" id="UP000632063">
    <property type="component" value="Unassembled WGS sequence"/>
</dbReference>
<evidence type="ECO:0000313" key="1">
    <source>
        <dbReference type="EMBL" id="MBD8890911.1"/>
    </source>
</evidence>
<dbReference type="RefSeq" id="WP_192147053.1">
    <property type="nucleotide sequence ID" value="NZ_JACYXI010000002.1"/>
</dbReference>
<reference evidence="2" key="1">
    <citation type="submission" date="2020-09" db="EMBL/GenBank/DDBJ databases">
        <title>The genome sequence of strain Labrenzia suaedae 4C16A.</title>
        <authorList>
            <person name="Liu Y."/>
        </authorList>
    </citation>
    <scope>NUCLEOTIDE SEQUENCE [LARGE SCALE GENOMIC DNA]</scope>
    <source>
        <strain evidence="2">4C16A</strain>
    </source>
</reference>
<dbReference type="EMBL" id="JACYXI010000002">
    <property type="protein sequence ID" value="MBD8890911.1"/>
    <property type="molecule type" value="Genomic_DNA"/>
</dbReference>
<reference evidence="1 2" key="2">
    <citation type="journal article" date="2021" name="Int. J. Syst. Evol. Microbiol.">
        <title>Roseibium litorale sp. nov., isolated from a tidal flat sediment and proposal for the reclassification of Labrenzia polysiphoniae as Roseibium polysiphoniae comb. nov.</title>
        <authorList>
            <person name="Liu Y."/>
            <person name="Pei T."/>
            <person name="Du J."/>
            <person name="Chao M."/>
            <person name="Deng M.R."/>
            <person name="Zhu H."/>
        </authorList>
    </citation>
    <scope>NUCLEOTIDE SEQUENCE [LARGE SCALE GENOMIC DNA]</scope>
    <source>
        <strain evidence="1 2">4C16A</strain>
    </source>
</reference>
<sequence length="105" mass="11704">MSFLSLSDEYRKEADANCRLVILRALADEADLTLNETLIESVLRTFGHTRSRDYIRAQIRKLEELGAVRVVEAGSVLVVQLRQPGLDHVERRAFLEGVGRPGLGG</sequence>
<evidence type="ECO:0000313" key="2">
    <source>
        <dbReference type="Proteomes" id="UP000632063"/>
    </source>
</evidence>
<keyword evidence="2" id="KW-1185">Reference proteome</keyword>